<proteinExistence type="inferred from homology"/>
<sequence>MAASPHNSSGIAFTRYLPLVLSALIIGGGTLFYFLLPDFQQFCREAWQVLTSGEEARVASWVSQFGLGGPALLLVLFFVQMIAFVIPSWLLILVCTLAYGPWWGSALALLGILLASTAAYFIGKSLSKATLLALLGKKAEQKMATYLKNYGLGTVILFRLAPFLSNDTISFMAGLTRMHFWRFMAGTALGITPLIGFLAYLGGNTERLQRGLIWASVVCTVGFGMYVWWDRTKRPKTK</sequence>
<evidence type="ECO:0000256" key="3">
    <source>
        <dbReference type="ARBA" id="ARBA00022692"/>
    </source>
</evidence>
<accession>A0A7C9BGP8</accession>
<evidence type="ECO:0000256" key="1">
    <source>
        <dbReference type="ARBA" id="ARBA00004651"/>
    </source>
</evidence>
<feature type="transmembrane region" description="Helical" evidence="6">
    <location>
        <begin position="16"/>
        <end position="36"/>
    </location>
</feature>
<evidence type="ECO:0000256" key="6">
    <source>
        <dbReference type="RuleBase" id="RU366058"/>
    </source>
</evidence>
<feature type="transmembrane region" description="Helical" evidence="6">
    <location>
        <begin position="180"/>
        <end position="200"/>
    </location>
</feature>
<evidence type="ECO:0000259" key="7">
    <source>
        <dbReference type="Pfam" id="PF09335"/>
    </source>
</evidence>
<reference evidence="8 9" key="1">
    <citation type="submission" date="2019-10" db="EMBL/GenBank/DDBJ databases">
        <title>Draft Genome Sequence of Cytophagaceae sp. SJW1-29.</title>
        <authorList>
            <person name="Choi A."/>
        </authorList>
    </citation>
    <scope>NUCLEOTIDE SEQUENCE [LARGE SCALE GENOMIC DNA]</scope>
    <source>
        <strain evidence="8 9">SJW1-29</strain>
    </source>
</reference>
<dbReference type="InterPro" id="IPR032816">
    <property type="entry name" value="VTT_dom"/>
</dbReference>
<comment type="subcellular location">
    <subcellularLocation>
        <location evidence="1 6">Cell membrane</location>
        <topology evidence="1 6">Multi-pass membrane protein</topology>
    </subcellularLocation>
</comment>
<feature type="domain" description="VTT" evidence="7">
    <location>
        <begin position="86"/>
        <end position="202"/>
    </location>
</feature>
<organism evidence="8 9">
    <name type="scientific">Salmonirosea aquatica</name>
    <dbReference type="NCBI Taxonomy" id="2654236"/>
    <lineage>
        <taxon>Bacteria</taxon>
        <taxon>Pseudomonadati</taxon>
        <taxon>Bacteroidota</taxon>
        <taxon>Cytophagia</taxon>
        <taxon>Cytophagales</taxon>
        <taxon>Spirosomataceae</taxon>
        <taxon>Salmonirosea</taxon>
    </lineage>
</organism>
<dbReference type="RefSeq" id="WP_152757357.1">
    <property type="nucleotide sequence ID" value="NZ_WHLY01000002.1"/>
</dbReference>
<evidence type="ECO:0000256" key="2">
    <source>
        <dbReference type="ARBA" id="ARBA00022475"/>
    </source>
</evidence>
<feature type="transmembrane region" description="Helical" evidence="6">
    <location>
        <begin position="212"/>
        <end position="229"/>
    </location>
</feature>
<evidence type="ECO:0000313" key="9">
    <source>
        <dbReference type="Proteomes" id="UP000479293"/>
    </source>
</evidence>
<evidence type="ECO:0000256" key="4">
    <source>
        <dbReference type="ARBA" id="ARBA00022989"/>
    </source>
</evidence>
<dbReference type="Proteomes" id="UP000479293">
    <property type="component" value="Unassembled WGS sequence"/>
</dbReference>
<keyword evidence="9" id="KW-1185">Reference proteome</keyword>
<comment type="caution">
    <text evidence="8">The sequence shown here is derived from an EMBL/GenBank/DDBJ whole genome shotgun (WGS) entry which is preliminary data.</text>
</comment>
<gene>
    <name evidence="8" type="ORF">GBK04_04840</name>
</gene>
<dbReference type="InterPro" id="IPR015414">
    <property type="entry name" value="TMEM64"/>
</dbReference>
<dbReference type="PANTHER" id="PTHR12677:SF59">
    <property type="entry name" value="GOLGI APPARATUS MEMBRANE PROTEIN TVP38-RELATED"/>
    <property type="match status" value="1"/>
</dbReference>
<dbReference type="PANTHER" id="PTHR12677">
    <property type="entry name" value="GOLGI APPARATUS MEMBRANE PROTEIN TVP38-RELATED"/>
    <property type="match status" value="1"/>
</dbReference>
<dbReference type="Pfam" id="PF09335">
    <property type="entry name" value="VTT_dom"/>
    <property type="match status" value="1"/>
</dbReference>
<comment type="similarity">
    <text evidence="6">Belongs to the TVP38/TMEM64 family.</text>
</comment>
<protein>
    <recommendedName>
        <fullName evidence="6">TVP38/TMEM64 family membrane protein</fullName>
    </recommendedName>
</protein>
<keyword evidence="2 6" id="KW-1003">Cell membrane</keyword>
<dbReference type="AlphaFoldDB" id="A0A7C9BGP8"/>
<dbReference type="GO" id="GO:0005886">
    <property type="term" value="C:plasma membrane"/>
    <property type="evidence" value="ECO:0007669"/>
    <property type="project" value="UniProtKB-SubCell"/>
</dbReference>
<evidence type="ECO:0000256" key="5">
    <source>
        <dbReference type="ARBA" id="ARBA00023136"/>
    </source>
</evidence>
<keyword evidence="4 6" id="KW-1133">Transmembrane helix</keyword>
<dbReference type="EMBL" id="WHLY01000002">
    <property type="protein sequence ID" value="MPR32695.1"/>
    <property type="molecule type" value="Genomic_DNA"/>
</dbReference>
<name>A0A7C9BGP8_9BACT</name>
<feature type="transmembrane region" description="Helical" evidence="6">
    <location>
        <begin position="71"/>
        <end position="90"/>
    </location>
</feature>
<keyword evidence="5 6" id="KW-0472">Membrane</keyword>
<keyword evidence="3 6" id="KW-0812">Transmembrane</keyword>
<feature type="transmembrane region" description="Helical" evidence="6">
    <location>
        <begin position="102"/>
        <end position="122"/>
    </location>
</feature>
<evidence type="ECO:0000313" key="8">
    <source>
        <dbReference type="EMBL" id="MPR32695.1"/>
    </source>
</evidence>